<dbReference type="AlphaFoldDB" id="A0A7D4TFY0"/>
<dbReference type="Proteomes" id="UP000504724">
    <property type="component" value="Chromosome"/>
</dbReference>
<proteinExistence type="predicted"/>
<keyword evidence="2" id="KW-1185">Reference proteome</keyword>
<reference evidence="1 2" key="1">
    <citation type="submission" date="2020-05" db="EMBL/GenBank/DDBJ databases">
        <title>Thiomicrorhabdus sediminis sp.nov. and Thiomicrorhabdus xiamenensis sp.nov., novel sulfur-oxidizing bacteria isolated from coastal sediment.</title>
        <authorList>
            <person name="Liu X."/>
        </authorList>
    </citation>
    <scope>NUCLEOTIDE SEQUENCE [LARGE SCALE GENOMIC DNA]</scope>
    <source>
        <strain evidence="1 2">G2</strain>
    </source>
</reference>
<gene>
    <name evidence="1" type="ORF">HQN79_06245</name>
</gene>
<organism evidence="1 2">
    <name type="scientific">Thiomicrorhabdus xiamenensis</name>
    <dbReference type="NCBI Taxonomy" id="2739063"/>
    <lineage>
        <taxon>Bacteria</taxon>
        <taxon>Pseudomonadati</taxon>
        <taxon>Pseudomonadota</taxon>
        <taxon>Gammaproteobacteria</taxon>
        <taxon>Thiotrichales</taxon>
        <taxon>Piscirickettsiaceae</taxon>
        <taxon>Thiomicrorhabdus</taxon>
    </lineage>
</organism>
<dbReference type="EMBL" id="CP054020">
    <property type="protein sequence ID" value="QKI89188.1"/>
    <property type="molecule type" value="Genomic_DNA"/>
</dbReference>
<name>A0A7D4TFY0_9GAMM</name>
<evidence type="ECO:0000313" key="2">
    <source>
        <dbReference type="Proteomes" id="UP000504724"/>
    </source>
</evidence>
<protein>
    <submittedName>
        <fullName evidence="1">Uncharacterized protein</fullName>
    </submittedName>
</protein>
<dbReference type="RefSeq" id="WP_173285087.1">
    <property type="nucleotide sequence ID" value="NZ_CP054020.1"/>
</dbReference>
<accession>A0A7D4TFY0</accession>
<evidence type="ECO:0000313" key="1">
    <source>
        <dbReference type="EMBL" id="QKI89188.1"/>
    </source>
</evidence>
<dbReference type="KEGG" id="txa:HQN79_06245"/>
<sequence length="347" mass="39989">MPATQSLTLWIPGLLHPQRIDEAQDALKSLELPHLQKLLSRADYRLSKRRAFEAQACYLFHQTEKLPSAITRAAVLVPEAFENGIEEFWLSVDPVQMIPDRDTLILFPAKDLAITEEESRALLESFNRHFAQDQVELLYGQADQWFMRVKQPIDLQSTDLHEVAYRSVTDAYPQGNAANYWRQLINETQMLFYSHPVNEARRNKGFPEINSIWPWGEGSLQHKIKERSAACVCADNVYLQGMAKLCCARSCPSMNAFEQWQSQSINGHSLVYPDNLCAAIPNMQLEEWLTALENVENEWAKPIDEALRTGGLSSVFLDLGAGKQFYLTNRKIKRFWRWKKNWRALCN</sequence>